<name>A0A8I6TIU7_CIMLE</name>
<evidence type="ECO:0000256" key="16">
    <source>
        <dbReference type="ARBA" id="ARBA00049428"/>
    </source>
</evidence>
<dbReference type="Pfam" id="PF04750">
    <property type="entry name" value="Far-17a_AIG1"/>
    <property type="match status" value="1"/>
</dbReference>
<evidence type="ECO:0000256" key="3">
    <source>
        <dbReference type="ARBA" id="ARBA00009300"/>
    </source>
</evidence>
<evidence type="ECO:0000256" key="15">
    <source>
        <dbReference type="ARBA" id="ARBA00049322"/>
    </source>
</evidence>
<dbReference type="PANTHER" id="PTHR10989">
    <property type="entry name" value="ANDROGEN-INDUCED PROTEIN 1-RELATED"/>
    <property type="match status" value="1"/>
</dbReference>
<evidence type="ECO:0000313" key="19">
    <source>
        <dbReference type="Proteomes" id="UP000494040"/>
    </source>
</evidence>
<evidence type="ECO:0000313" key="18">
    <source>
        <dbReference type="EnsemblMetazoa" id="XP_024081687.1"/>
    </source>
</evidence>
<evidence type="ECO:0000256" key="10">
    <source>
        <dbReference type="ARBA" id="ARBA00048680"/>
    </source>
</evidence>
<comment type="catalytic activity">
    <reaction evidence="14">
        <text>13-(9Z-octadecenoyloxy)-octadecanoate + H2O = 13-hydroxy-octadecanoate + (9Z)-octadecenoate + H(+)</text>
        <dbReference type="Rhea" id="RHEA:52064"/>
        <dbReference type="ChEBI" id="CHEBI:15377"/>
        <dbReference type="ChEBI" id="CHEBI:15378"/>
        <dbReference type="ChEBI" id="CHEBI:30823"/>
        <dbReference type="ChEBI" id="CHEBI:136303"/>
        <dbReference type="ChEBI" id="CHEBI:136304"/>
    </reaction>
    <physiologicalReaction direction="left-to-right" evidence="14">
        <dbReference type="Rhea" id="RHEA:52065"/>
    </physiologicalReaction>
</comment>
<dbReference type="RefSeq" id="XP_024081687.1">
    <property type="nucleotide sequence ID" value="XM_024225919.1"/>
</dbReference>
<feature type="transmembrane region" description="Helical" evidence="17">
    <location>
        <begin position="137"/>
        <end position="156"/>
    </location>
</feature>
<evidence type="ECO:0000256" key="2">
    <source>
        <dbReference type="ARBA" id="ARBA00004127"/>
    </source>
</evidence>
<evidence type="ECO:0000256" key="13">
    <source>
        <dbReference type="ARBA" id="ARBA00049221"/>
    </source>
</evidence>
<comment type="similarity">
    <text evidence="3">Belongs to the AIG1 family.</text>
</comment>
<dbReference type="OMA" id="FPAWANH"/>
<comment type="catalytic activity">
    <reaction evidence="16">
        <text>12-(9Z-hexadecenoyloxy)-octadecanoate + H2O = 12-hydroxyoctadecanoate + (9Z)-hexadecenoate + H(+)</text>
        <dbReference type="Rhea" id="RHEA:52072"/>
        <dbReference type="ChEBI" id="CHEBI:15377"/>
        <dbReference type="ChEBI" id="CHEBI:15378"/>
        <dbReference type="ChEBI" id="CHEBI:32372"/>
        <dbReference type="ChEBI" id="CHEBI:84201"/>
        <dbReference type="ChEBI" id="CHEBI:136312"/>
    </reaction>
    <physiologicalReaction direction="left-to-right" evidence="16">
        <dbReference type="Rhea" id="RHEA:52073"/>
    </physiologicalReaction>
</comment>
<feature type="transmembrane region" description="Helical" evidence="17">
    <location>
        <begin position="97"/>
        <end position="117"/>
    </location>
</feature>
<organism evidence="18 19">
    <name type="scientific">Cimex lectularius</name>
    <name type="common">Bed bug</name>
    <name type="synonym">Acanthia lectularia</name>
    <dbReference type="NCBI Taxonomy" id="79782"/>
    <lineage>
        <taxon>Eukaryota</taxon>
        <taxon>Metazoa</taxon>
        <taxon>Ecdysozoa</taxon>
        <taxon>Arthropoda</taxon>
        <taxon>Hexapoda</taxon>
        <taxon>Insecta</taxon>
        <taxon>Pterygota</taxon>
        <taxon>Neoptera</taxon>
        <taxon>Paraneoptera</taxon>
        <taxon>Hemiptera</taxon>
        <taxon>Heteroptera</taxon>
        <taxon>Panheteroptera</taxon>
        <taxon>Cimicomorpha</taxon>
        <taxon>Cimicidae</taxon>
        <taxon>Cimex</taxon>
    </lineage>
</organism>
<comment type="catalytic activity">
    <reaction evidence="1">
        <text>9-(9Z-hexadecenoyloxy)-octadecanoate + H2O = (9Z)-hexadecenoate + 9-hydroxy-octadecanoate + H(+)</text>
        <dbReference type="Rhea" id="RHEA:52068"/>
        <dbReference type="ChEBI" id="CHEBI:15377"/>
        <dbReference type="ChEBI" id="CHEBI:15378"/>
        <dbReference type="ChEBI" id="CHEBI:32372"/>
        <dbReference type="ChEBI" id="CHEBI:136286"/>
        <dbReference type="ChEBI" id="CHEBI:136309"/>
    </reaction>
    <physiologicalReaction direction="left-to-right" evidence="1">
        <dbReference type="Rhea" id="RHEA:52069"/>
    </physiologicalReaction>
</comment>
<comment type="catalytic activity">
    <reaction evidence="8">
        <text>13-octadecanoyloxy-octadecanoate + H2O = 13-hydroxy-octadecanoate + octadecanoate + H(+)</text>
        <dbReference type="Rhea" id="RHEA:52084"/>
        <dbReference type="ChEBI" id="CHEBI:15377"/>
        <dbReference type="ChEBI" id="CHEBI:15378"/>
        <dbReference type="ChEBI" id="CHEBI:25629"/>
        <dbReference type="ChEBI" id="CHEBI:136304"/>
        <dbReference type="ChEBI" id="CHEBI:136335"/>
    </reaction>
    <physiologicalReaction direction="left-to-right" evidence="8">
        <dbReference type="Rhea" id="RHEA:52085"/>
    </physiologicalReaction>
</comment>
<evidence type="ECO:0000256" key="5">
    <source>
        <dbReference type="ARBA" id="ARBA00022989"/>
    </source>
</evidence>
<feature type="transmembrane region" description="Helical" evidence="17">
    <location>
        <begin position="207"/>
        <end position="231"/>
    </location>
</feature>
<keyword evidence="6 17" id="KW-0472">Membrane</keyword>
<keyword evidence="19" id="KW-1185">Reference proteome</keyword>
<evidence type="ECO:0000256" key="4">
    <source>
        <dbReference type="ARBA" id="ARBA00022692"/>
    </source>
</evidence>
<dbReference type="PANTHER" id="PTHR10989:SF16">
    <property type="entry name" value="AT02829P-RELATED"/>
    <property type="match status" value="1"/>
</dbReference>
<accession>A0A8I6TIU7</accession>
<comment type="catalytic activity">
    <reaction evidence="11">
        <text>12-(9Z-octadecenoyloxy)-octadecanoate + H2O = 12-hydroxyoctadecanoate + (9Z)-octadecenoate + H(+)</text>
        <dbReference type="Rhea" id="RHEA:52060"/>
        <dbReference type="ChEBI" id="CHEBI:15377"/>
        <dbReference type="ChEBI" id="CHEBI:15378"/>
        <dbReference type="ChEBI" id="CHEBI:30823"/>
        <dbReference type="ChEBI" id="CHEBI:84201"/>
        <dbReference type="ChEBI" id="CHEBI:136302"/>
    </reaction>
    <physiologicalReaction direction="left-to-right" evidence="11">
        <dbReference type="Rhea" id="RHEA:52061"/>
    </physiologicalReaction>
</comment>
<evidence type="ECO:0000256" key="7">
    <source>
        <dbReference type="ARBA" id="ARBA00047368"/>
    </source>
</evidence>
<keyword evidence="4 17" id="KW-0812">Transmembrane</keyword>
<dbReference type="GO" id="GO:0012505">
    <property type="term" value="C:endomembrane system"/>
    <property type="evidence" value="ECO:0007669"/>
    <property type="project" value="UniProtKB-SubCell"/>
</dbReference>
<dbReference type="Proteomes" id="UP000494040">
    <property type="component" value="Unassembled WGS sequence"/>
</dbReference>
<evidence type="ECO:0000256" key="12">
    <source>
        <dbReference type="ARBA" id="ARBA00048800"/>
    </source>
</evidence>
<dbReference type="InterPro" id="IPR006838">
    <property type="entry name" value="ADTRP_AIG1"/>
</dbReference>
<reference evidence="18" key="1">
    <citation type="submission" date="2022-01" db="UniProtKB">
        <authorList>
            <consortium name="EnsemblMetazoa"/>
        </authorList>
    </citation>
    <scope>IDENTIFICATION</scope>
</reference>
<keyword evidence="5 17" id="KW-1133">Transmembrane helix</keyword>
<proteinExistence type="inferred from homology"/>
<evidence type="ECO:0000256" key="11">
    <source>
        <dbReference type="ARBA" id="ARBA00048701"/>
    </source>
</evidence>
<evidence type="ECO:0000256" key="6">
    <source>
        <dbReference type="ARBA" id="ARBA00023136"/>
    </source>
</evidence>
<evidence type="ECO:0000256" key="17">
    <source>
        <dbReference type="SAM" id="Phobius"/>
    </source>
</evidence>
<comment type="catalytic activity">
    <reaction evidence="13">
        <text>9-octadecanoyloxy-octadecanoate + H2O = 9-hydroxy-octadecanoate + octadecanoate + H(+)</text>
        <dbReference type="Rhea" id="RHEA:52096"/>
        <dbReference type="ChEBI" id="CHEBI:15377"/>
        <dbReference type="ChEBI" id="CHEBI:15378"/>
        <dbReference type="ChEBI" id="CHEBI:25629"/>
        <dbReference type="ChEBI" id="CHEBI:136286"/>
        <dbReference type="ChEBI" id="CHEBI:136373"/>
    </reaction>
    <physiologicalReaction direction="left-to-right" evidence="13">
        <dbReference type="Rhea" id="RHEA:52097"/>
    </physiologicalReaction>
</comment>
<dbReference type="GeneID" id="106670432"/>
<protein>
    <submittedName>
        <fullName evidence="18">Uncharacterized protein</fullName>
    </submittedName>
</protein>
<comment type="subcellular location">
    <subcellularLocation>
        <location evidence="2">Endomembrane system</location>
        <topology evidence="2">Multi-pass membrane protein</topology>
    </subcellularLocation>
</comment>
<feature type="transmembrane region" description="Helical" evidence="17">
    <location>
        <begin position="165"/>
        <end position="187"/>
    </location>
</feature>
<evidence type="ECO:0000256" key="14">
    <source>
        <dbReference type="ARBA" id="ARBA00049296"/>
    </source>
</evidence>
<comment type="catalytic activity">
    <reaction evidence="7">
        <text>12-hexadecanoyloxy-octadecanoate + H2O = 12-hydroxyoctadecanoate + hexadecanoate + H(+)</text>
        <dbReference type="Rhea" id="RHEA:52056"/>
        <dbReference type="ChEBI" id="CHEBI:7896"/>
        <dbReference type="ChEBI" id="CHEBI:15377"/>
        <dbReference type="ChEBI" id="CHEBI:15378"/>
        <dbReference type="ChEBI" id="CHEBI:83677"/>
        <dbReference type="ChEBI" id="CHEBI:84201"/>
    </reaction>
    <physiologicalReaction direction="left-to-right" evidence="7">
        <dbReference type="Rhea" id="RHEA:52057"/>
    </physiologicalReaction>
</comment>
<sequence length="290" mass="33662">MEIQLERRFPFAYICLTTLVHFVGLSNFIIGLCFKFYFDVTKSDGDIYDKFGYGLKHPSVLNAIFQMAYNSIALAVDVQILVTNVNDAPYVWLLWRSYFRSCFAFPIGMINCFSYWMFYLISPENIFKSGKSDHPLWLSHVLTTDNVIFLMLDLLVCRGESPKHILVPFLIFSLVTVNYIIWLHVIYLHTHRWAVPFLGEGNFALKMIKGTIVTFLSLFFFLLGEFINDLLWNEKGPKRSTCLSRYFSDRPTVSAIIVEEPPSTPILNRLTSVDQKPQEKDYLFPTHLLC</sequence>
<comment type="catalytic activity">
    <reaction evidence="9">
        <text>9-hexadecanoyloxy-octadecanoate + H2O = 9-hydroxy-octadecanoate + hexadecanoate + H(+)</text>
        <dbReference type="Rhea" id="RHEA:52052"/>
        <dbReference type="ChEBI" id="CHEBI:7896"/>
        <dbReference type="ChEBI" id="CHEBI:15377"/>
        <dbReference type="ChEBI" id="CHEBI:15378"/>
        <dbReference type="ChEBI" id="CHEBI:83670"/>
        <dbReference type="ChEBI" id="CHEBI:136286"/>
    </reaction>
    <physiologicalReaction direction="left-to-right" evidence="9">
        <dbReference type="Rhea" id="RHEA:52053"/>
    </physiologicalReaction>
</comment>
<evidence type="ECO:0000256" key="1">
    <source>
        <dbReference type="ARBA" id="ARBA00000923"/>
    </source>
</evidence>
<feature type="transmembrane region" description="Helical" evidence="17">
    <location>
        <begin position="63"/>
        <end position="85"/>
    </location>
</feature>
<dbReference type="GO" id="GO:0016020">
    <property type="term" value="C:membrane"/>
    <property type="evidence" value="ECO:0007669"/>
    <property type="project" value="InterPro"/>
</dbReference>
<dbReference type="EnsemblMetazoa" id="XM_024225919.1">
    <property type="protein sequence ID" value="XP_024081687.1"/>
    <property type="gene ID" value="LOC106670432"/>
</dbReference>
<comment type="catalytic activity">
    <reaction evidence="15">
        <text>13-(9Z-hexadecenoyloxy)-octadecanoate + H2O = 13-hydroxy-octadecanoate + (9Z)-hexadecenoate + H(+)</text>
        <dbReference type="Rhea" id="RHEA:52076"/>
        <dbReference type="ChEBI" id="CHEBI:15377"/>
        <dbReference type="ChEBI" id="CHEBI:15378"/>
        <dbReference type="ChEBI" id="CHEBI:32372"/>
        <dbReference type="ChEBI" id="CHEBI:136304"/>
        <dbReference type="ChEBI" id="CHEBI:136315"/>
    </reaction>
    <physiologicalReaction direction="left-to-right" evidence="15">
        <dbReference type="Rhea" id="RHEA:52077"/>
    </physiologicalReaction>
</comment>
<comment type="catalytic activity">
    <reaction evidence="12">
        <text>9-(9Z-octadecenoyloxy)-octadecanoate + H2O = 9-hydroxy-octadecanoate + (9Z)-octadecenoate + H(+)</text>
        <dbReference type="Rhea" id="RHEA:52048"/>
        <dbReference type="ChEBI" id="CHEBI:15377"/>
        <dbReference type="ChEBI" id="CHEBI:15378"/>
        <dbReference type="ChEBI" id="CHEBI:30823"/>
        <dbReference type="ChEBI" id="CHEBI:136282"/>
        <dbReference type="ChEBI" id="CHEBI:136286"/>
    </reaction>
    <physiologicalReaction direction="left-to-right" evidence="12">
        <dbReference type="Rhea" id="RHEA:52049"/>
    </physiologicalReaction>
</comment>
<dbReference type="OrthoDB" id="6647062at2759"/>
<evidence type="ECO:0000256" key="9">
    <source>
        <dbReference type="ARBA" id="ARBA00047863"/>
    </source>
</evidence>
<dbReference type="AlphaFoldDB" id="A0A8I6TIU7"/>
<feature type="transmembrane region" description="Helical" evidence="17">
    <location>
        <begin position="12"/>
        <end position="38"/>
    </location>
</feature>
<comment type="catalytic activity">
    <reaction evidence="10">
        <text>12-octadecanoyloxy-octadecanoate + H2O = 12-hydroxyoctadecanoate + octadecanoate + H(+)</text>
        <dbReference type="Rhea" id="RHEA:52080"/>
        <dbReference type="ChEBI" id="CHEBI:15377"/>
        <dbReference type="ChEBI" id="CHEBI:15378"/>
        <dbReference type="ChEBI" id="CHEBI:25629"/>
        <dbReference type="ChEBI" id="CHEBI:84201"/>
        <dbReference type="ChEBI" id="CHEBI:136330"/>
    </reaction>
    <physiologicalReaction direction="left-to-right" evidence="10">
        <dbReference type="Rhea" id="RHEA:52081"/>
    </physiologicalReaction>
</comment>
<evidence type="ECO:0000256" key="8">
    <source>
        <dbReference type="ARBA" id="ARBA00047427"/>
    </source>
</evidence>